<evidence type="ECO:0000256" key="5">
    <source>
        <dbReference type="ARBA" id="ARBA00022737"/>
    </source>
</evidence>
<dbReference type="CDD" id="cd03225">
    <property type="entry name" value="ABC_cobalt_CbiO_domain1"/>
    <property type="match status" value="2"/>
</dbReference>
<keyword evidence="8" id="KW-1278">Translocase</keyword>
<dbReference type="Proteomes" id="UP000293568">
    <property type="component" value="Chromosome"/>
</dbReference>
<keyword evidence="7 12" id="KW-0067">ATP-binding</keyword>
<keyword evidence="5" id="KW-0677">Repeat</keyword>
<dbReference type="GO" id="GO:0015087">
    <property type="term" value="F:cobalt ion transmembrane transporter activity"/>
    <property type="evidence" value="ECO:0007669"/>
    <property type="project" value="UniProtKB-ARBA"/>
</dbReference>
<dbReference type="Pfam" id="PF00005">
    <property type="entry name" value="ABC_tran"/>
    <property type="match status" value="2"/>
</dbReference>
<evidence type="ECO:0000313" key="12">
    <source>
        <dbReference type="EMBL" id="QAY66965.1"/>
    </source>
</evidence>
<dbReference type="InterPro" id="IPR027417">
    <property type="entry name" value="P-loop_NTPase"/>
</dbReference>
<protein>
    <submittedName>
        <fullName evidence="12">ABC transporter ATP-binding protein</fullName>
    </submittedName>
</protein>
<dbReference type="FunFam" id="3.40.50.300:FF:000224">
    <property type="entry name" value="Energy-coupling factor transporter ATP-binding protein EcfA"/>
    <property type="match status" value="1"/>
</dbReference>
<dbReference type="NCBIfam" id="NF010167">
    <property type="entry name" value="PRK13648.1"/>
    <property type="match status" value="2"/>
</dbReference>
<comment type="subcellular location">
    <subcellularLocation>
        <location evidence="1">Cell membrane</location>
        <topology evidence="1">Peripheral membrane protein</topology>
    </subcellularLocation>
</comment>
<evidence type="ECO:0000256" key="3">
    <source>
        <dbReference type="ARBA" id="ARBA00022448"/>
    </source>
</evidence>
<evidence type="ECO:0000256" key="8">
    <source>
        <dbReference type="ARBA" id="ARBA00022967"/>
    </source>
</evidence>
<dbReference type="Gene3D" id="3.40.50.300">
    <property type="entry name" value="P-loop containing nucleotide triphosphate hydrolases"/>
    <property type="match status" value="2"/>
</dbReference>
<dbReference type="InterPro" id="IPR022216">
    <property type="entry name" value="ABC_Co_transporter"/>
</dbReference>
<dbReference type="InterPro" id="IPR017871">
    <property type="entry name" value="ABC_transporter-like_CS"/>
</dbReference>
<feature type="domain" description="ABC transporter" evidence="11">
    <location>
        <begin position="300"/>
        <end position="533"/>
    </location>
</feature>
<dbReference type="InterPro" id="IPR050095">
    <property type="entry name" value="ECF_ABC_transporter_ATP-bd"/>
</dbReference>
<dbReference type="PROSITE" id="PS00211">
    <property type="entry name" value="ABC_TRANSPORTER_1"/>
    <property type="match status" value="1"/>
</dbReference>
<name>A0A4P6EWH6_9BACL</name>
<dbReference type="GO" id="GO:0005524">
    <property type="term" value="F:ATP binding"/>
    <property type="evidence" value="ECO:0007669"/>
    <property type="project" value="UniProtKB-KW"/>
</dbReference>
<dbReference type="AlphaFoldDB" id="A0A4P6EWH6"/>
<dbReference type="GO" id="GO:0016887">
    <property type="term" value="F:ATP hydrolysis activity"/>
    <property type="evidence" value="ECO:0007669"/>
    <property type="project" value="InterPro"/>
</dbReference>
<keyword evidence="4" id="KW-1003">Cell membrane</keyword>
<organism evidence="12 13">
    <name type="scientific">Paenibacillus protaetiae</name>
    <dbReference type="NCBI Taxonomy" id="2509456"/>
    <lineage>
        <taxon>Bacteria</taxon>
        <taxon>Bacillati</taxon>
        <taxon>Bacillota</taxon>
        <taxon>Bacilli</taxon>
        <taxon>Bacillales</taxon>
        <taxon>Paenibacillaceae</taxon>
        <taxon>Paenibacillus</taxon>
    </lineage>
</organism>
<evidence type="ECO:0000256" key="9">
    <source>
        <dbReference type="ARBA" id="ARBA00023136"/>
    </source>
</evidence>
<accession>A0A4P6EWH6</accession>
<gene>
    <name evidence="12" type="ORF">ET464_11730</name>
</gene>
<dbReference type="RefSeq" id="WP_129441093.1">
    <property type="nucleotide sequence ID" value="NZ_CP035492.1"/>
</dbReference>
<keyword evidence="9" id="KW-0472">Membrane</keyword>
<dbReference type="PANTHER" id="PTHR43553">
    <property type="entry name" value="HEAVY METAL TRANSPORTER"/>
    <property type="match status" value="1"/>
</dbReference>
<comment type="function">
    <text evidence="10">Probably part of an ABC transporter complex. Responsible for energy coupling to the transport system.</text>
</comment>
<dbReference type="PANTHER" id="PTHR43553:SF26">
    <property type="entry name" value="ABC TRANSPORTER ATP-BINDING PROTEIN BC_2655-RELATED"/>
    <property type="match status" value="1"/>
</dbReference>
<dbReference type="InterPro" id="IPR003439">
    <property type="entry name" value="ABC_transporter-like_ATP-bd"/>
</dbReference>
<dbReference type="EMBL" id="CP035492">
    <property type="protein sequence ID" value="QAY66965.1"/>
    <property type="molecule type" value="Genomic_DNA"/>
</dbReference>
<evidence type="ECO:0000256" key="4">
    <source>
        <dbReference type="ARBA" id="ARBA00022475"/>
    </source>
</evidence>
<dbReference type="KEGG" id="pprt:ET464_11730"/>
<reference evidence="12 13" key="1">
    <citation type="submission" date="2019-01" db="EMBL/GenBank/DDBJ databases">
        <title>Genome sequencing of strain FW100M-2.</title>
        <authorList>
            <person name="Heo J."/>
            <person name="Kim S.-J."/>
            <person name="Kim J.-S."/>
            <person name="Hong S.-B."/>
            <person name="Kwon S.-W."/>
        </authorList>
    </citation>
    <scope>NUCLEOTIDE SEQUENCE [LARGE SCALE GENOMIC DNA]</scope>
    <source>
        <strain evidence="12 13">FW100M-2</strain>
    </source>
</reference>
<dbReference type="FunFam" id="3.40.50.300:FF:001422">
    <property type="entry name" value="Cobalt ABC transporter ATP-binding protein"/>
    <property type="match status" value="1"/>
</dbReference>
<dbReference type="SUPFAM" id="SSF52540">
    <property type="entry name" value="P-loop containing nucleoside triphosphate hydrolases"/>
    <property type="match status" value="2"/>
</dbReference>
<evidence type="ECO:0000256" key="6">
    <source>
        <dbReference type="ARBA" id="ARBA00022741"/>
    </source>
</evidence>
<evidence type="ECO:0000256" key="1">
    <source>
        <dbReference type="ARBA" id="ARBA00004202"/>
    </source>
</evidence>
<comment type="similarity">
    <text evidence="2">Belongs to the ABC transporter superfamily.</text>
</comment>
<evidence type="ECO:0000259" key="11">
    <source>
        <dbReference type="PROSITE" id="PS50893"/>
    </source>
</evidence>
<dbReference type="InterPro" id="IPR015856">
    <property type="entry name" value="ABC_transpr_CbiO/EcfA_su"/>
</dbReference>
<dbReference type="Pfam" id="PF12558">
    <property type="entry name" value="DUF3744"/>
    <property type="match status" value="1"/>
</dbReference>
<proteinExistence type="inferred from homology"/>
<dbReference type="GO" id="GO:0042626">
    <property type="term" value="F:ATPase-coupled transmembrane transporter activity"/>
    <property type="evidence" value="ECO:0007669"/>
    <property type="project" value="TreeGrafter"/>
</dbReference>
<evidence type="ECO:0000313" key="13">
    <source>
        <dbReference type="Proteomes" id="UP000293568"/>
    </source>
</evidence>
<dbReference type="OrthoDB" id="501320at2"/>
<evidence type="ECO:0000256" key="7">
    <source>
        <dbReference type="ARBA" id="ARBA00022840"/>
    </source>
</evidence>
<keyword evidence="6" id="KW-0547">Nucleotide-binding</keyword>
<dbReference type="InterPro" id="IPR003593">
    <property type="entry name" value="AAA+_ATPase"/>
</dbReference>
<keyword evidence="3" id="KW-0813">Transport</keyword>
<keyword evidence="13" id="KW-1185">Reference proteome</keyword>
<dbReference type="GO" id="GO:0043190">
    <property type="term" value="C:ATP-binding cassette (ABC) transporter complex"/>
    <property type="evidence" value="ECO:0007669"/>
    <property type="project" value="TreeGrafter"/>
</dbReference>
<sequence>MKMIQFRNFSFQYRAQAEPTLHHIDLTIQEGEKVLILGPSGSGKSTLAHCLNGLIPFYYPGKLEGSLALMGKELKETSIFELSRLVGTVLQDPDGQFVGLTVAEDIAFKLENEGVPQPEMKRRVAEAARMVDMEPHLHASPHMLSGGQKQRTALAGVMVSPVPILLFDEPLANLDPLTGQKAVELIDRIGRETGKTVIIIEHRLEEVLHRHVDRIIVMQEGRIAADLPAAELLSSELLRETGIREPLYITALKYAGCSITPDMRPEHPDSIRLESCADQLRAWHERHSAPQPPEPAAPILELQDVSFGYERGKLALQPLSLAVRQGEMLCIAGRNGAGKSTVSKLICGFHQPLAGRIMLHGRDMSAMTIKERSRHIGFVMQNPNHMLSKTMLYDEVALGLKVQGEPEGRMAERVHEALKICGLYEMRNWPVSALSFGQKKRATIASILVLGPEIIILDEPTAGQDFRHYNAMMEFLLELNRQGTTIIIITHDMHLMLEYATRSVVLSEGQKLADGPPGDSLADPFIANSANLKKTSVYRLAERAGIEEPQEFVRRFIAFDRRCRTQ</sequence>
<feature type="domain" description="ABC transporter" evidence="11">
    <location>
        <begin position="4"/>
        <end position="245"/>
    </location>
</feature>
<evidence type="ECO:0000256" key="2">
    <source>
        <dbReference type="ARBA" id="ARBA00005417"/>
    </source>
</evidence>
<evidence type="ECO:0000256" key="10">
    <source>
        <dbReference type="ARBA" id="ARBA00025157"/>
    </source>
</evidence>
<dbReference type="SMART" id="SM00382">
    <property type="entry name" value="AAA"/>
    <property type="match status" value="2"/>
</dbReference>
<dbReference type="PROSITE" id="PS50893">
    <property type="entry name" value="ABC_TRANSPORTER_2"/>
    <property type="match status" value="2"/>
</dbReference>